<sequence length="149" mass="16239">MSPAPSTAPEEAPVVAAKGPEGALLVELIIYNGDPVRDSWAYFIRSSSQPSVGVVIHAPGDVIEIRRHYNLAVASPVPVARIPLQWVDSRYIDEKVMLNDGNYKMEDTPVCVFEATVHRIKPVGVSSSTDEKNVSLSSQAFSGGWFRTE</sequence>
<proteinExistence type="predicted"/>
<dbReference type="OrthoDB" id="2999773at2759"/>
<dbReference type="Proteomes" id="UP000554235">
    <property type="component" value="Unassembled WGS sequence"/>
</dbReference>
<name>A0A8H4NR04_9HYPO</name>
<dbReference type="Pfam" id="PF20174">
    <property type="entry name" value="DUF6540"/>
    <property type="match status" value="1"/>
</dbReference>
<evidence type="ECO:0000313" key="1">
    <source>
        <dbReference type="EMBL" id="KAF4442008.1"/>
    </source>
</evidence>
<organism evidence="1 2">
    <name type="scientific">Fusarium albosuccineum</name>
    <dbReference type="NCBI Taxonomy" id="1237068"/>
    <lineage>
        <taxon>Eukaryota</taxon>
        <taxon>Fungi</taxon>
        <taxon>Dikarya</taxon>
        <taxon>Ascomycota</taxon>
        <taxon>Pezizomycotina</taxon>
        <taxon>Sordariomycetes</taxon>
        <taxon>Hypocreomycetidae</taxon>
        <taxon>Hypocreales</taxon>
        <taxon>Nectriaceae</taxon>
        <taxon>Fusarium</taxon>
        <taxon>Fusarium decemcellulare species complex</taxon>
    </lineage>
</organism>
<gene>
    <name evidence="1" type="ORF">FALBO_17308</name>
</gene>
<keyword evidence="2" id="KW-1185">Reference proteome</keyword>
<dbReference type="InterPro" id="IPR046670">
    <property type="entry name" value="DUF6540"/>
</dbReference>
<reference evidence="1 2" key="1">
    <citation type="submission" date="2020-01" db="EMBL/GenBank/DDBJ databases">
        <title>Identification and distribution of gene clusters putatively required for synthesis of sphingolipid metabolism inhibitors in phylogenetically diverse species of the filamentous fungus Fusarium.</title>
        <authorList>
            <person name="Kim H.-S."/>
            <person name="Busman M."/>
            <person name="Brown D.W."/>
            <person name="Divon H."/>
            <person name="Uhlig S."/>
            <person name="Proctor R.H."/>
        </authorList>
    </citation>
    <scope>NUCLEOTIDE SEQUENCE [LARGE SCALE GENOMIC DNA]</scope>
    <source>
        <strain evidence="1 2">NRRL 20459</strain>
    </source>
</reference>
<accession>A0A8H4NR04</accession>
<dbReference type="AlphaFoldDB" id="A0A8H4NR04"/>
<comment type="caution">
    <text evidence="1">The sequence shown here is derived from an EMBL/GenBank/DDBJ whole genome shotgun (WGS) entry which is preliminary data.</text>
</comment>
<dbReference type="EMBL" id="JAADYS010003797">
    <property type="protein sequence ID" value="KAF4442008.1"/>
    <property type="molecule type" value="Genomic_DNA"/>
</dbReference>
<protein>
    <submittedName>
        <fullName evidence="1">Uncharacterized protein</fullName>
    </submittedName>
</protein>
<evidence type="ECO:0000313" key="2">
    <source>
        <dbReference type="Proteomes" id="UP000554235"/>
    </source>
</evidence>